<comment type="catalytic activity">
    <reaction evidence="15">
        <text>2 [molybdopterin-synthase sulfur-carrier protein]-C-terminal-Gly-aminoethanethioate + cyclic pyranopterin phosphate + H2O = molybdopterin + 2 [molybdopterin-synthase sulfur-carrier protein]-C-terminal Gly-Gly + 2 H(+)</text>
        <dbReference type="Rhea" id="RHEA:26333"/>
        <dbReference type="Rhea" id="RHEA-COMP:12202"/>
        <dbReference type="Rhea" id="RHEA-COMP:19907"/>
        <dbReference type="ChEBI" id="CHEBI:15377"/>
        <dbReference type="ChEBI" id="CHEBI:15378"/>
        <dbReference type="ChEBI" id="CHEBI:58698"/>
        <dbReference type="ChEBI" id="CHEBI:59648"/>
        <dbReference type="ChEBI" id="CHEBI:90778"/>
        <dbReference type="ChEBI" id="CHEBI:232372"/>
        <dbReference type="EC" id="2.8.1.12"/>
    </reaction>
</comment>
<evidence type="ECO:0000256" key="4">
    <source>
        <dbReference type="ARBA" id="ARBA00013858"/>
    </source>
</evidence>
<dbReference type="InterPro" id="IPR036563">
    <property type="entry name" value="MoaE_sf"/>
</dbReference>
<evidence type="ECO:0000256" key="12">
    <source>
        <dbReference type="ARBA" id="ARBA00030407"/>
    </source>
</evidence>
<dbReference type="InterPro" id="IPR003448">
    <property type="entry name" value="Mopterin_biosynth_MoaE"/>
</dbReference>
<protein>
    <recommendedName>
        <fullName evidence="4">Molybdopterin synthase catalytic subunit</fullName>
        <ecNumber evidence="3">2.8.1.12</ecNumber>
    </recommendedName>
    <alternativeName>
        <fullName evidence="13">MPT synthase subunit 2</fullName>
    </alternativeName>
    <alternativeName>
        <fullName evidence="11">Molybdenum cofactor biosynthesis protein E</fullName>
    </alternativeName>
    <alternativeName>
        <fullName evidence="9">Molybdopterin synthase sulfur carrier subunit</fullName>
    </alternativeName>
    <alternativeName>
        <fullName evidence="12">Molybdopterin-converting factor large subunit</fullName>
    </alternativeName>
    <alternativeName>
        <fullName evidence="14">Molybdopterin-converting factor subunit 2</fullName>
    </alternativeName>
</protein>
<dbReference type="SUPFAM" id="SSF54285">
    <property type="entry name" value="MoaD/ThiS"/>
    <property type="match status" value="1"/>
</dbReference>
<comment type="caution">
    <text evidence="16">The sequence shown here is derived from an EMBL/GenBank/DDBJ whole genome shotgun (WGS) entry which is preliminary data.</text>
</comment>
<dbReference type="NCBIfam" id="TIGR01682">
    <property type="entry name" value="moaD"/>
    <property type="match status" value="1"/>
</dbReference>
<reference evidence="16" key="1">
    <citation type="journal article" date="2020" name="mSystems">
        <title>Genome- and Community-Level Interaction Insights into Carbon Utilization and Element Cycling Functions of Hydrothermarchaeota in Hydrothermal Sediment.</title>
        <authorList>
            <person name="Zhou Z."/>
            <person name="Liu Y."/>
            <person name="Xu W."/>
            <person name="Pan J."/>
            <person name="Luo Z.H."/>
            <person name="Li M."/>
        </authorList>
    </citation>
    <scope>NUCLEOTIDE SEQUENCE [LARGE SCALE GENOMIC DNA]</scope>
    <source>
        <strain evidence="16">SpSt-192</strain>
    </source>
</reference>
<comment type="subunit">
    <text evidence="10">Heterotetramer of 2 MoaD subunits and 2 MoaE subunits. Also stable as homodimer. The enzyme changes between these two forms during catalysis.</text>
</comment>
<dbReference type="GO" id="GO:0000166">
    <property type="term" value="F:nucleotide binding"/>
    <property type="evidence" value="ECO:0007669"/>
    <property type="project" value="UniProtKB-KW"/>
</dbReference>
<dbReference type="GO" id="GO:0006777">
    <property type="term" value="P:Mo-molybdopterin cofactor biosynthetic process"/>
    <property type="evidence" value="ECO:0007669"/>
    <property type="project" value="UniProtKB-KW"/>
</dbReference>
<keyword evidence="5" id="KW-0808">Transferase</keyword>
<evidence type="ECO:0000256" key="14">
    <source>
        <dbReference type="ARBA" id="ARBA00032474"/>
    </source>
</evidence>
<dbReference type="NCBIfam" id="TIGR01687">
    <property type="entry name" value="moaD_arch"/>
    <property type="match status" value="1"/>
</dbReference>
<evidence type="ECO:0000256" key="1">
    <source>
        <dbReference type="ARBA" id="ARBA00005046"/>
    </source>
</evidence>
<dbReference type="FunFam" id="3.10.20.30:FF:000010">
    <property type="entry name" value="Molybdopterin synthase sulfur carrier subunit"/>
    <property type="match status" value="1"/>
</dbReference>
<evidence type="ECO:0000256" key="15">
    <source>
        <dbReference type="ARBA" id="ARBA00049878"/>
    </source>
</evidence>
<evidence type="ECO:0000313" key="16">
    <source>
        <dbReference type="EMBL" id="HEX70163.1"/>
    </source>
</evidence>
<dbReference type="Pfam" id="PF02597">
    <property type="entry name" value="ThiS"/>
    <property type="match status" value="1"/>
</dbReference>
<evidence type="ECO:0000256" key="8">
    <source>
        <dbReference type="ARBA" id="ARBA00024200"/>
    </source>
</evidence>
<evidence type="ECO:0000256" key="3">
    <source>
        <dbReference type="ARBA" id="ARBA00011950"/>
    </source>
</evidence>
<dbReference type="InterPro" id="IPR003749">
    <property type="entry name" value="ThiS/MoaD-like"/>
</dbReference>
<dbReference type="AlphaFoldDB" id="A0A7C2WAC8"/>
<proteinExistence type="inferred from homology"/>
<dbReference type="InterPro" id="IPR010038">
    <property type="entry name" value="MoaD_arc-typ"/>
</dbReference>
<sequence length="233" mass="25768">MRVTVRYFAIVRELLGRAVEERELPAGTTAGHLLDELAREHPAIERLRRSTMLMVNYQYVPPEHVLEEGDEVALIPPVSGGSGPFAITIDPLDPEAVARAVAWPGAGAVVTFTGTVRNTARGKAVRYLEYEAYPPAAEQAFRQIADEIRERWGIDRVAIVHRVGRVEIGEASVVIAVASPHRAEAFDTCRYAIDRLKQIAPIWKKEVYEDGEVWIGSEAAYQQAFGHSTPPVS</sequence>
<evidence type="ECO:0000256" key="7">
    <source>
        <dbReference type="ARBA" id="ARBA00023150"/>
    </source>
</evidence>
<dbReference type="SUPFAM" id="SSF54690">
    <property type="entry name" value="Molybdopterin synthase subunit MoaE"/>
    <property type="match status" value="1"/>
</dbReference>
<dbReference type="CDD" id="cd00754">
    <property type="entry name" value="Ubl_MoaD"/>
    <property type="match status" value="1"/>
</dbReference>
<evidence type="ECO:0000256" key="11">
    <source>
        <dbReference type="ARBA" id="ARBA00029745"/>
    </source>
</evidence>
<dbReference type="GO" id="GO:0030366">
    <property type="term" value="F:molybdopterin synthase activity"/>
    <property type="evidence" value="ECO:0007669"/>
    <property type="project" value="UniProtKB-EC"/>
</dbReference>
<comment type="similarity">
    <text evidence="2">Belongs to the MoaE family.</text>
</comment>
<keyword evidence="6" id="KW-0547">Nucleotide-binding</keyword>
<dbReference type="CDD" id="cd00756">
    <property type="entry name" value="MoaE"/>
    <property type="match status" value="1"/>
</dbReference>
<evidence type="ECO:0000256" key="9">
    <source>
        <dbReference type="ARBA" id="ARBA00024247"/>
    </source>
</evidence>
<dbReference type="Pfam" id="PF02391">
    <property type="entry name" value="MoaE"/>
    <property type="match status" value="1"/>
</dbReference>
<evidence type="ECO:0000256" key="2">
    <source>
        <dbReference type="ARBA" id="ARBA00005426"/>
    </source>
</evidence>
<evidence type="ECO:0000256" key="10">
    <source>
        <dbReference type="ARBA" id="ARBA00026066"/>
    </source>
</evidence>
<name>A0A7C2WAC8_9BACT</name>
<evidence type="ECO:0000256" key="13">
    <source>
        <dbReference type="ARBA" id="ARBA00030781"/>
    </source>
</evidence>
<dbReference type="PANTHER" id="PTHR23404">
    <property type="entry name" value="MOLYBDOPTERIN SYNTHASE RELATED"/>
    <property type="match status" value="1"/>
</dbReference>
<comment type="similarity">
    <text evidence="8">Belongs to the MoaD family.</text>
</comment>
<comment type="pathway">
    <text evidence="1">Cofactor biosynthesis; molybdopterin biosynthesis.</text>
</comment>
<dbReference type="Gene3D" id="3.10.20.30">
    <property type="match status" value="1"/>
</dbReference>
<dbReference type="EC" id="2.8.1.12" evidence="3"/>
<dbReference type="EMBL" id="DSID01000222">
    <property type="protein sequence ID" value="HEX70163.1"/>
    <property type="molecule type" value="Genomic_DNA"/>
</dbReference>
<keyword evidence="7" id="KW-0501">Molybdenum cofactor biosynthesis</keyword>
<evidence type="ECO:0000256" key="5">
    <source>
        <dbReference type="ARBA" id="ARBA00022679"/>
    </source>
</evidence>
<dbReference type="FunFam" id="3.90.1170.40:FF:000003">
    <property type="entry name" value="Molybdopterin converting factor subunit 2"/>
    <property type="match status" value="1"/>
</dbReference>
<evidence type="ECO:0000256" key="6">
    <source>
        <dbReference type="ARBA" id="ARBA00022741"/>
    </source>
</evidence>
<dbReference type="InterPro" id="IPR012675">
    <property type="entry name" value="Beta-grasp_dom_sf"/>
</dbReference>
<dbReference type="InterPro" id="IPR016155">
    <property type="entry name" value="Mopterin_synth/thiamin_S_b"/>
</dbReference>
<organism evidence="16">
    <name type="scientific">Thermorudis sp</name>
    <dbReference type="NCBI Taxonomy" id="1969470"/>
    <lineage>
        <taxon>Bacteria</taxon>
        <taxon>Pseudomonadati</taxon>
        <taxon>Thermomicrobiota</taxon>
        <taxon>Thermomicrobia</taxon>
        <taxon>Thermomicrobia incertae sedis</taxon>
        <taxon>Thermorudis</taxon>
    </lineage>
</organism>
<gene>
    <name evidence="16" type="primary">moaD</name>
    <name evidence="16" type="ORF">ENP13_02835</name>
</gene>
<accession>A0A7C2WAC8</accession>
<dbReference type="Gene3D" id="3.90.1170.40">
    <property type="entry name" value="Molybdopterin biosynthesis MoaE subunit"/>
    <property type="match status" value="1"/>
</dbReference>